<feature type="binding site" evidence="12">
    <location>
        <begin position="358"/>
        <end position="365"/>
    </location>
    <ligand>
        <name>ATP</name>
        <dbReference type="ChEBI" id="CHEBI:30616"/>
        <label>2</label>
    </ligand>
</feature>
<evidence type="ECO:0000256" key="12">
    <source>
        <dbReference type="HAMAP-Rule" id="MF_00847"/>
    </source>
</evidence>
<dbReference type="PANTHER" id="PTHR43858">
    <property type="entry name" value="ENERGY-DEPENDENT TRANSLATIONAL THROTTLE PROTEIN ETTA"/>
    <property type="match status" value="1"/>
</dbReference>
<comment type="caution">
    <text evidence="12">Lacks conserved residue(s) required for the propagation of feature annotation.</text>
</comment>
<dbReference type="InterPro" id="IPR022374">
    <property type="entry name" value="EttA"/>
</dbReference>
<evidence type="ECO:0000256" key="3">
    <source>
        <dbReference type="ARBA" id="ARBA00022555"/>
    </source>
</evidence>
<dbReference type="GO" id="GO:0005524">
    <property type="term" value="F:ATP binding"/>
    <property type="evidence" value="ECO:0007669"/>
    <property type="project" value="UniProtKB-UniRule"/>
</dbReference>
<feature type="domain" description="ABC transporter" evidence="13">
    <location>
        <begin position="7"/>
        <end position="261"/>
    </location>
</feature>
<evidence type="ECO:0000256" key="7">
    <source>
        <dbReference type="ARBA" id="ARBA00022801"/>
    </source>
</evidence>
<dbReference type="GO" id="GO:0043022">
    <property type="term" value="F:ribosome binding"/>
    <property type="evidence" value="ECO:0007669"/>
    <property type="project" value="UniProtKB-UniRule"/>
</dbReference>
<comment type="function">
    <text evidence="12">A translation factor that gates the progression of the 70S ribosomal initiation complex (IC, containing tRNA(fMet) in the P-site) into the translation elongation cycle by using a mechanism sensitive to the ATP/ADP ratio. Binds to the 70S ribosome E-site where it modulates the state of the translating ribosome during subunit translocation. ATP hydrolysis probably frees it from the ribosome, which can enter the elongation phase.</text>
</comment>
<dbReference type="EMBL" id="JABRWO010000005">
    <property type="protein sequence ID" value="MBA2115085.1"/>
    <property type="molecule type" value="Genomic_DNA"/>
</dbReference>
<keyword evidence="8 12" id="KW-0067">ATP-binding</keyword>
<dbReference type="PROSITE" id="PS00211">
    <property type="entry name" value="ABC_TRANSPORTER_1"/>
    <property type="match status" value="1"/>
</dbReference>
<dbReference type="PANTHER" id="PTHR43858:SF1">
    <property type="entry name" value="ABC TRANSPORTER-RELATED PROTEIN"/>
    <property type="match status" value="1"/>
</dbReference>
<feature type="domain" description="ABC transporter" evidence="13">
    <location>
        <begin position="326"/>
        <end position="543"/>
    </location>
</feature>
<dbReference type="GO" id="GO:0000049">
    <property type="term" value="F:tRNA binding"/>
    <property type="evidence" value="ECO:0007669"/>
    <property type="project" value="UniProtKB-UniRule"/>
</dbReference>
<dbReference type="Gene3D" id="3.40.50.300">
    <property type="entry name" value="P-loop containing nucleotide triphosphate hydrolases"/>
    <property type="match status" value="2"/>
</dbReference>
<evidence type="ECO:0000256" key="6">
    <source>
        <dbReference type="ARBA" id="ARBA00022741"/>
    </source>
</evidence>
<reference evidence="14 15" key="1">
    <citation type="submission" date="2020-05" db="EMBL/GenBank/DDBJ databases">
        <title>Bremerella alba sp. nov., a novel planctomycete isolated from the surface of the macroalga Fucus spiralis.</title>
        <authorList>
            <person name="Godinho O."/>
            <person name="Botelho R."/>
            <person name="Albuquerque L."/>
            <person name="Wiegand S."/>
            <person name="Da Costa M.S."/>
            <person name="Lobo-Da-Cunha A."/>
            <person name="Jogler C."/>
            <person name="Lage O.M."/>
        </authorList>
    </citation>
    <scope>NUCLEOTIDE SEQUENCE [LARGE SCALE GENOMIC DNA]</scope>
    <source>
        <strain evidence="14 15">FF15</strain>
    </source>
</reference>
<comment type="catalytic activity">
    <reaction evidence="12">
        <text>ATP + H2O = ADP + phosphate + H(+)</text>
        <dbReference type="Rhea" id="RHEA:13065"/>
        <dbReference type="ChEBI" id="CHEBI:15377"/>
        <dbReference type="ChEBI" id="CHEBI:15378"/>
        <dbReference type="ChEBI" id="CHEBI:30616"/>
        <dbReference type="ChEBI" id="CHEBI:43474"/>
        <dbReference type="ChEBI" id="CHEBI:456216"/>
    </reaction>
</comment>
<protein>
    <recommendedName>
        <fullName evidence="12">Energy-dependent translational throttle protein EttA</fullName>
        <ecNumber evidence="12">3.6.1.-</ecNumber>
    </recommendedName>
    <alternativeName>
        <fullName evidence="12">Translational regulatory factor EttA</fullName>
    </alternativeName>
</protein>
<dbReference type="GO" id="GO:0006412">
    <property type="term" value="P:translation"/>
    <property type="evidence" value="ECO:0007669"/>
    <property type="project" value="UniProtKB-KW"/>
</dbReference>
<keyword evidence="2 12" id="KW-0963">Cytoplasm</keyword>
<evidence type="ECO:0000256" key="2">
    <source>
        <dbReference type="ARBA" id="ARBA00022490"/>
    </source>
</evidence>
<dbReference type="Proteomes" id="UP000551616">
    <property type="component" value="Unassembled WGS sequence"/>
</dbReference>
<dbReference type="EC" id="3.6.1.-" evidence="12"/>
<organism evidence="14 15">
    <name type="scientific">Bremerella alba</name>
    <dbReference type="NCBI Taxonomy" id="980252"/>
    <lineage>
        <taxon>Bacteria</taxon>
        <taxon>Pseudomonadati</taxon>
        <taxon>Planctomycetota</taxon>
        <taxon>Planctomycetia</taxon>
        <taxon>Pirellulales</taxon>
        <taxon>Pirellulaceae</taxon>
        <taxon>Bremerella</taxon>
    </lineage>
</organism>
<keyword evidence="7 12" id="KW-0378">Hydrolase</keyword>
<feature type="region of interest" description="PtIM" evidence="12">
    <location>
        <begin position="244"/>
        <end position="324"/>
    </location>
</feature>
<evidence type="ECO:0000256" key="9">
    <source>
        <dbReference type="ARBA" id="ARBA00022845"/>
    </source>
</evidence>
<dbReference type="Pfam" id="PF12848">
    <property type="entry name" value="ABC_tran_Xtn"/>
    <property type="match status" value="1"/>
</dbReference>
<evidence type="ECO:0000256" key="5">
    <source>
        <dbReference type="ARBA" id="ARBA00022737"/>
    </source>
</evidence>
<evidence type="ECO:0000313" key="14">
    <source>
        <dbReference type="EMBL" id="MBA2115085.1"/>
    </source>
</evidence>
<name>A0A7V9A758_9BACT</name>
<evidence type="ECO:0000256" key="11">
    <source>
        <dbReference type="ARBA" id="ARBA00022917"/>
    </source>
</evidence>
<dbReference type="NCBIfam" id="NF008775">
    <property type="entry name" value="PRK11819.1"/>
    <property type="match status" value="1"/>
</dbReference>
<dbReference type="Pfam" id="PF00005">
    <property type="entry name" value="ABC_tran"/>
    <property type="match status" value="2"/>
</dbReference>
<dbReference type="GO" id="GO:0019843">
    <property type="term" value="F:rRNA binding"/>
    <property type="evidence" value="ECO:0007669"/>
    <property type="project" value="UniProtKB-UniRule"/>
</dbReference>
<dbReference type="GO" id="GO:0005737">
    <property type="term" value="C:cytoplasm"/>
    <property type="evidence" value="ECO:0007669"/>
    <property type="project" value="UniProtKB-SubCell"/>
</dbReference>
<comment type="caution">
    <text evidence="14">The sequence shown here is derived from an EMBL/GenBank/DDBJ whole genome shotgun (WGS) entry which is preliminary data.</text>
</comment>
<comment type="subunit">
    <text evidence="12">Monomer. Probably contacts ribosomal proteins L1, L5, L33 and S7, the 16S and 23S rRNA and the P-site containing tRNA(fMet).</text>
</comment>
<keyword evidence="4 12" id="KW-0699">rRNA-binding</keyword>
<keyword evidence="3 12" id="KW-0820">tRNA-binding</keyword>
<dbReference type="NCBIfam" id="TIGR03719">
    <property type="entry name" value="ABC_ABC_ChvD"/>
    <property type="match status" value="1"/>
</dbReference>
<dbReference type="CDD" id="cd03221">
    <property type="entry name" value="ABCF_EF-3"/>
    <property type="match status" value="2"/>
</dbReference>
<sequence>MSKKHIYQMERLSKKIGPREILKEVWLAFYPGAKIGVLGRNGAGKSTLLKIMAGIDKEFDGEAHLSDGFTAGYLPQEPHLNPEKNVYENVEEAVAERRGFLTRFNEITGKLGEDLPEEEMNALYEEMATLQDKIEATNSWELDREVEIAMTAMNLPDPESGVTNLSGGEIRRVALCQLLLRKPDLLLLDEPTNHLDAESILWLEHHLAAYHGTIVAVTHDRYFLDNVAGWILELDRGKGIPFEGNYSSWLEQKQKRLAIEEKQSEARQKTLQKELEWIRSSAKAKQSKGKARINAYEKLVDEQYEDQPDEFEIQIPSGKRLGDQVIDVNNVNKGFGEKLLVENLNFRLPPGGIVGIIGPNGAGKTTLFRMLTGQDTPDSGEIVIGDTVELGYVDQSRDALDPDKTVFQEISGGHDTIELGKRTIHARSYVSRFNFKGPDQEKKVGVLSGGERNRVHLATLLRRGSNVLLLDEPTNDLDVDTLRALEEAILNYAGCVVVTSHDRWFLDRIATHILAFEGDGYVHWCEGNFDTYERQRKERMGGNADEPHRFKYKKLKR</sequence>
<comment type="similarity">
    <text evidence="1 12">Belongs to the ABC transporter superfamily. ABCF family. Translational throttle EttA subfamily.</text>
</comment>
<evidence type="ECO:0000313" key="15">
    <source>
        <dbReference type="Proteomes" id="UP000551616"/>
    </source>
</evidence>
<accession>A0A7V9A758</accession>
<dbReference type="PROSITE" id="PS50893">
    <property type="entry name" value="ABC_TRANSPORTER_2"/>
    <property type="match status" value="2"/>
</dbReference>
<dbReference type="InterPro" id="IPR027417">
    <property type="entry name" value="P-loop_NTPase"/>
</dbReference>
<dbReference type="InterPro" id="IPR032781">
    <property type="entry name" value="ABC_tran_Xtn"/>
</dbReference>
<dbReference type="SUPFAM" id="SSF52540">
    <property type="entry name" value="P-loop containing nucleoside triphosphate hydrolases"/>
    <property type="match status" value="2"/>
</dbReference>
<dbReference type="FunFam" id="3.40.50.300:FF:000011">
    <property type="entry name" value="Putative ABC transporter ATP-binding component"/>
    <property type="match status" value="1"/>
</dbReference>
<feature type="binding site" evidence="12">
    <location>
        <begin position="39"/>
        <end position="46"/>
    </location>
    <ligand>
        <name>ATP</name>
        <dbReference type="ChEBI" id="CHEBI:30616"/>
        <label>1</label>
    </ligand>
</feature>
<dbReference type="GO" id="GO:0016887">
    <property type="term" value="F:ATP hydrolysis activity"/>
    <property type="evidence" value="ECO:0007669"/>
    <property type="project" value="UniProtKB-UniRule"/>
</dbReference>
<proteinExistence type="inferred from homology"/>
<dbReference type="SMART" id="SM00382">
    <property type="entry name" value="AAA"/>
    <property type="match status" value="2"/>
</dbReference>
<dbReference type="FunFam" id="3.40.50.300:FF:000183">
    <property type="entry name" value="ABC transporter ATP-binding protein yjjK"/>
    <property type="match status" value="1"/>
</dbReference>
<evidence type="ECO:0000259" key="13">
    <source>
        <dbReference type="PROSITE" id="PS50893"/>
    </source>
</evidence>
<dbReference type="InterPro" id="IPR003439">
    <property type="entry name" value="ABC_transporter-like_ATP-bd"/>
</dbReference>
<comment type="domain">
    <text evidence="12">The arm domain is inserted in the first ABC transporter domain. Probably contacts ribosomal protein L1.</text>
</comment>
<keyword evidence="11 12" id="KW-0648">Protein biosynthesis</keyword>
<evidence type="ECO:0000256" key="1">
    <source>
        <dbReference type="ARBA" id="ARBA00005868"/>
    </source>
</evidence>
<dbReference type="RefSeq" id="WP_207396529.1">
    <property type="nucleotide sequence ID" value="NZ_JABRWO010000005.1"/>
</dbReference>
<gene>
    <name evidence="12 14" type="primary">ettA</name>
    <name evidence="14" type="ORF">HOV93_22570</name>
</gene>
<comment type="subcellular location">
    <subcellularLocation>
        <location evidence="12">Cytoplasm</location>
    </subcellularLocation>
    <text evidence="12">Associates with ribosomes and polysomes.</text>
</comment>
<evidence type="ECO:0000256" key="8">
    <source>
        <dbReference type="ARBA" id="ARBA00022840"/>
    </source>
</evidence>
<dbReference type="InterPro" id="IPR017871">
    <property type="entry name" value="ABC_transporter-like_CS"/>
</dbReference>
<keyword evidence="10 12" id="KW-0694">RNA-binding</keyword>
<dbReference type="GO" id="GO:0045900">
    <property type="term" value="P:negative regulation of translational elongation"/>
    <property type="evidence" value="ECO:0007669"/>
    <property type="project" value="UniProtKB-UniRule"/>
</dbReference>
<keyword evidence="6 12" id="KW-0547">Nucleotide-binding</keyword>
<keyword evidence="5 12" id="KW-0677">Repeat</keyword>
<keyword evidence="15" id="KW-1185">Reference proteome</keyword>
<comment type="domain">
    <text evidence="12">The P-site tRNA interaction motif (PtIM domain) probably interacts with the P-site tRNA(fMet) as well as the 23S rRNA.</text>
</comment>
<evidence type="ECO:0000256" key="10">
    <source>
        <dbReference type="ARBA" id="ARBA00022884"/>
    </source>
</evidence>
<keyword evidence="9 12" id="KW-0810">Translation regulation</keyword>
<dbReference type="HAMAP" id="MF_00847">
    <property type="entry name" value="EttA"/>
    <property type="match status" value="1"/>
</dbReference>
<dbReference type="InterPro" id="IPR003593">
    <property type="entry name" value="AAA+_ATPase"/>
</dbReference>
<evidence type="ECO:0000256" key="4">
    <source>
        <dbReference type="ARBA" id="ARBA00022730"/>
    </source>
</evidence>
<dbReference type="AlphaFoldDB" id="A0A7V9A758"/>